<dbReference type="EMBL" id="JBJJXI010000020">
    <property type="protein sequence ID" value="KAL3405694.1"/>
    <property type="molecule type" value="Genomic_DNA"/>
</dbReference>
<reference evidence="1 2" key="1">
    <citation type="journal article" date="2024" name="bioRxiv">
        <title>A reference genome for Trichogramma kaykai: A tiny desert-dwelling parasitoid wasp with competing sex-ratio distorters.</title>
        <authorList>
            <person name="Culotta J."/>
            <person name="Lindsey A.R."/>
        </authorList>
    </citation>
    <scope>NUCLEOTIDE SEQUENCE [LARGE SCALE GENOMIC DNA]</scope>
    <source>
        <strain evidence="1 2">KSX58</strain>
    </source>
</reference>
<name>A0ABD2XLF6_9HYME</name>
<dbReference type="Proteomes" id="UP001627154">
    <property type="component" value="Unassembled WGS sequence"/>
</dbReference>
<organism evidence="1 2">
    <name type="scientific">Trichogramma kaykai</name>
    <dbReference type="NCBI Taxonomy" id="54128"/>
    <lineage>
        <taxon>Eukaryota</taxon>
        <taxon>Metazoa</taxon>
        <taxon>Ecdysozoa</taxon>
        <taxon>Arthropoda</taxon>
        <taxon>Hexapoda</taxon>
        <taxon>Insecta</taxon>
        <taxon>Pterygota</taxon>
        <taxon>Neoptera</taxon>
        <taxon>Endopterygota</taxon>
        <taxon>Hymenoptera</taxon>
        <taxon>Apocrita</taxon>
        <taxon>Proctotrupomorpha</taxon>
        <taxon>Chalcidoidea</taxon>
        <taxon>Trichogrammatidae</taxon>
        <taxon>Trichogramma</taxon>
    </lineage>
</organism>
<evidence type="ECO:0000313" key="1">
    <source>
        <dbReference type="EMBL" id="KAL3405694.1"/>
    </source>
</evidence>
<sequence length="82" mass="9581">MLAFSSINYRTSLNPINFEDKKRRAISFNQKSSIASAWTVSRRNTRPYNSVKSTLSLACARYTIYNTRITTMYYMDEHSSPR</sequence>
<protein>
    <submittedName>
        <fullName evidence="1">Uncharacterized protein</fullName>
    </submittedName>
</protein>
<accession>A0ABD2XLF6</accession>
<proteinExistence type="predicted"/>
<gene>
    <name evidence="1" type="ORF">TKK_002051</name>
</gene>
<dbReference type="AlphaFoldDB" id="A0ABD2XLF6"/>
<evidence type="ECO:0000313" key="2">
    <source>
        <dbReference type="Proteomes" id="UP001627154"/>
    </source>
</evidence>
<comment type="caution">
    <text evidence="1">The sequence shown here is derived from an EMBL/GenBank/DDBJ whole genome shotgun (WGS) entry which is preliminary data.</text>
</comment>
<keyword evidence="2" id="KW-1185">Reference proteome</keyword>